<dbReference type="AlphaFoldDB" id="A0A150K0V4"/>
<evidence type="ECO:0000313" key="2">
    <source>
        <dbReference type="Proteomes" id="UP000075288"/>
    </source>
</evidence>
<organism evidence="1 2">
    <name type="scientific">Heyndrickxia coagulans</name>
    <name type="common">Weizmannia coagulans</name>
    <dbReference type="NCBI Taxonomy" id="1398"/>
    <lineage>
        <taxon>Bacteria</taxon>
        <taxon>Bacillati</taxon>
        <taxon>Bacillota</taxon>
        <taxon>Bacilli</taxon>
        <taxon>Bacillales</taxon>
        <taxon>Bacillaceae</taxon>
        <taxon>Heyndrickxia</taxon>
    </lineage>
</organism>
<name>A0A150K0V4_HEYCO</name>
<dbReference type="Proteomes" id="UP000075288">
    <property type="component" value="Unassembled WGS sequence"/>
</dbReference>
<proteinExistence type="predicted"/>
<protein>
    <submittedName>
        <fullName evidence="1">Uncharacterized protein</fullName>
    </submittedName>
</protein>
<dbReference type="EMBL" id="LQYG01000042">
    <property type="protein sequence ID" value="KYC63086.1"/>
    <property type="molecule type" value="Genomic_DNA"/>
</dbReference>
<dbReference type="PATRIC" id="fig|1398.26.peg.2908"/>
<evidence type="ECO:0000313" key="1">
    <source>
        <dbReference type="EMBL" id="KYC63086.1"/>
    </source>
</evidence>
<reference evidence="1 2" key="1">
    <citation type="submission" date="2016-01" db="EMBL/GenBank/DDBJ databases">
        <title>Genome Sequences of Twelve Sporeforming Bacillus Species Isolated from Foods.</title>
        <authorList>
            <person name="Berendsen E.M."/>
            <person name="Wells-Bennik M.H."/>
            <person name="Krawcyk A.O."/>
            <person name="De Jong A."/>
            <person name="Holsappel S."/>
            <person name="Eijlander R.T."/>
            <person name="Kuipers O.P."/>
        </authorList>
    </citation>
    <scope>NUCLEOTIDE SEQUENCE [LARGE SCALE GENOMIC DNA]</scope>
    <source>
        <strain evidence="1 2">B4098</strain>
    </source>
</reference>
<gene>
    <name evidence="1" type="ORF">B4098_0492</name>
</gene>
<sequence>MAFDAAGLIPMQKRYIGTACYFKSRFRDSAFLSIEEKYP</sequence>
<accession>A0A150K0V4</accession>
<comment type="caution">
    <text evidence="1">The sequence shown here is derived from an EMBL/GenBank/DDBJ whole genome shotgun (WGS) entry which is preliminary data.</text>
</comment>